<comment type="caution">
    <text evidence="9">The sequence shown here is derived from an EMBL/GenBank/DDBJ whole genome shotgun (WGS) entry which is preliminary data.</text>
</comment>
<comment type="similarity">
    <text evidence="7">Belongs to the binding-protein-dependent transport system permease family.</text>
</comment>
<dbReference type="RefSeq" id="WP_386765132.1">
    <property type="nucleotide sequence ID" value="NZ_JBHSTI010000008.1"/>
</dbReference>
<dbReference type="EMBL" id="JBHSTI010000008">
    <property type="protein sequence ID" value="MFC6237644.1"/>
    <property type="molecule type" value="Genomic_DNA"/>
</dbReference>
<feature type="transmembrane region" description="Helical" evidence="7">
    <location>
        <begin position="93"/>
        <end position="119"/>
    </location>
</feature>
<feature type="transmembrane region" description="Helical" evidence="7">
    <location>
        <begin position="215"/>
        <end position="233"/>
    </location>
</feature>
<keyword evidence="2 7" id="KW-0813">Transport</keyword>
<accession>A0ABW1SZF0</accession>
<protein>
    <submittedName>
        <fullName evidence="9">ABC transporter permease</fullName>
    </submittedName>
</protein>
<evidence type="ECO:0000256" key="4">
    <source>
        <dbReference type="ARBA" id="ARBA00022692"/>
    </source>
</evidence>
<evidence type="ECO:0000313" key="9">
    <source>
        <dbReference type="EMBL" id="MFC6237644.1"/>
    </source>
</evidence>
<dbReference type="Gene3D" id="1.10.3720.10">
    <property type="entry name" value="MetI-like"/>
    <property type="match status" value="1"/>
</dbReference>
<dbReference type="PANTHER" id="PTHR43386:SF1">
    <property type="entry name" value="D,D-DIPEPTIDE TRANSPORT SYSTEM PERMEASE PROTEIN DDPC-RELATED"/>
    <property type="match status" value="1"/>
</dbReference>
<dbReference type="InterPro" id="IPR025966">
    <property type="entry name" value="OppC_N"/>
</dbReference>
<keyword evidence="6 7" id="KW-0472">Membrane</keyword>
<evidence type="ECO:0000256" key="5">
    <source>
        <dbReference type="ARBA" id="ARBA00022989"/>
    </source>
</evidence>
<dbReference type="InterPro" id="IPR035906">
    <property type="entry name" value="MetI-like_sf"/>
</dbReference>
<gene>
    <name evidence="9" type="ORF">ACFQGU_07120</name>
</gene>
<feature type="domain" description="ABC transmembrane type-1" evidence="8">
    <location>
        <begin position="98"/>
        <end position="289"/>
    </location>
</feature>
<feature type="transmembrane region" description="Helical" evidence="7">
    <location>
        <begin position="267"/>
        <end position="289"/>
    </location>
</feature>
<keyword evidence="10" id="KW-1185">Reference proteome</keyword>
<dbReference type="PROSITE" id="PS50928">
    <property type="entry name" value="ABC_TM1"/>
    <property type="match status" value="1"/>
</dbReference>
<dbReference type="PANTHER" id="PTHR43386">
    <property type="entry name" value="OLIGOPEPTIDE TRANSPORT SYSTEM PERMEASE PROTEIN APPC"/>
    <property type="match status" value="1"/>
</dbReference>
<dbReference type="Pfam" id="PF00528">
    <property type="entry name" value="BPD_transp_1"/>
    <property type="match status" value="1"/>
</dbReference>
<dbReference type="SUPFAM" id="SSF161098">
    <property type="entry name" value="MetI-like"/>
    <property type="match status" value="1"/>
</dbReference>
<dbReference type="CDD" id="cd06261">
    <property type="entry name" value="TM_PBP2"/>
    <property type="match status" value="1"/>
</dbReference>
<proteinExistence type="inferred from homology"/>
<evidence type="ECO:0000256" key="1">
    <source>
        <dbReference type="ARBA" id="ARBA00004651"/>
    </source>
</evidence>
<keyword evidence="4 7" id="KW-0812">Transmembrane</keyword>
<evidence type="ECO:0000256" key="2">
    <source>
        <dbReference type="ARBA" id="ARBA00022448"/>
    </source>
</evidence>
<name>A0ABW1SZF0_9ACTN</name>
<evidence type="ECO:0000256" key="7">
    <source>
        <dbReference type="RuleBase" id="RU363032"/>
    </source>
</evidence>
<organism evidence="9 10">
    <name type="scientific">Longivirga aurantiaca</name>
    <dbReference type="NCBI Taxonomy" id="1837743"/>
    <lineage>
        <taxon>Bacteria</taxon>
        <taxon>Bacillati</taxon>
        <taxon>Actinomycetota</taxon>
        <taxon>Actinomycetes</taxon>
        <taxon>Sporichthyales</taxon>
        <taxon>Sporichthyaceae</taxon>
        <taxon>Longivirga</taxon>
    </lineage>
</organism>
<evidence type="ECO:0000256" key="6">
    <source>
        <dbReference type="ARBA" id="ARBA00023136"/>
    </source>
</evidence>
<keyword evidence="3" id="KW-1003">Cell membrane</keyword>
<dbReference type="Pfam" id="PF12911">
    <property type="entry name" value="OppC_N"/>
    <property type="match status" value="1"/>
</dbReference>
<reference evidence="10" key="1">
    <citation type="journal article" date="2019" name="Int. J. Syst. Evol. Microbiol.">
        <title>The Global Catalogue of Microorganisms (GCM) 10K type strain sequencing project: providing services to taxonomists for standard genome sequencing and annotation.</title>
        <authorList>
            <consortium name="The Broad Institute Genomics Platform"/>
            <consortium name="The Broad Institute Genome Sequencing Center for Infectious Disease"/>
            <person name="Wu L."/>
            <person name="Ma J."/>
        </authorList>
    </citation>
    <scope>NUCLEOTIDE SEQUENCE [LARGE SCALE GENOMIC DNA]</scope>
    <source>
        <strain evidence="10">CGMCC 4.7317</strain>
    </source>
</reference>
<keyword evidence="5 7" id="KW-1133">Transmembrane helix</keyword>
<comment type="subcellular location">
    <subcellularLocation>
        <location evidence="1 7">Cell membrane</location>
        <topology evidence="1 7">Multi-pass membrane protein</topology>
    </subcellularLocation>
</comment>
<dbReference type="InterPro" id="IPR050366">
    <property type="entry name" value="BP-dependent_transpt_permease"/>
</dbReference>
<dbReference type="Proteomes" id="UP001596138">
    <property type="component" value="Unassembled WGS sequence"/>
</dbReference>
<dbReference type="InterPro" id="IPR000515">
    <property type="entry name" value="MetI-like"/>
</dbReference>
<sequence length="303" mass="31825">MSAGASAAVSGRRVARDRRRASVRRFGRSFARSRSGMAGVAILAFFALVAITAPLLFPRSMLEVTQATGDSFEPPSLTFPLGTDDTGRSVLALVAWGARVSLTVGLAATVIAMVIGTAVGIASGHYRGVFGGTLDRVTDWFLVIPYLPLAIVLATVLGKSMLNIIIVIGVTSWPATARLIRAQTLAIEGRPYLERARALGGGHVHQMTKHVLPNVMPLVLANTTLAVSLSILAETTLSFLGLSDPLTVSWGSILEEGFASGAISQGAWWVLAPPGLCVVLVVLSFNLVGRAVESILDPRGEGE</sequence>
<evidence type="ECO:0000256" key="3">
    <source>
        <dbReference type="ARBA" id="ARBA00022475"/>
    </source>
</evidence>
<evidence type="ECO:0000313" key="10">
    <source>
        <dbReference type="Proteomes" id="UP001596138"/>
    </source>
</evidence>
<evidence type="ECO:0000259" key="8">
    <source>
        <dbReference type="PROSITE" id="PS50928"/>
    </source>
</evidence>